<dbReference type="AlphaFoldDB" id="A0A9W6SMM0"/>
<comment type="caution">
    <text evidence="3">The sequence shown here is derived from an EMBL/GenBank/DDBJ whole genome shotgun (WGS) entry which is preliminary data.</text>
</comment>
<keyword evidence="4" id="KW-1185">Reference proteome</keyword>
<reference evidence="3" key="1">
    <citation type="submission" date="2023-03" db="EMBL/GenBank/DDBJ databases">
        <title>Actinorhabdospora filicis NBRC 111898.</title>
        <authorList>
            <person name="Ichikawa N."/>
            <person name="Sato H."/>
            <person name="Tonouchi N."/>
        </authorList>
    </citation>
    <scope>NUCLEOTIDE SEQUENCE</scope>
    <source>
        <strain evidence="3">NBRC 111898</strain>
    </source>
</reference>
<feature type="chain" id="PRO_5040746133" description="SPW repeat-containing protein" evidence="2">
    <location>
        <begin position="24"/>
        <end position="124"/>
    </location>
</feature>
<feature type="signal peptide" evidence="2">
    <location>
        <begin position="1"/>
        <end position="23"/>
    </location>
</feature>
<dbReference type="RefSeq" id="WP_285664137.1">
    <property type="nucleotide sequence ID" value="NZ_BSTX01000002.1"/>
</dbReference>
<feature type="transmembrane region" description="Helical" evidence="1">
    <location>
        <begin position="33"/>
        <end position="55"/>
    </location>
</feature>
<keyword evidence="2" id="KW-0732">Signal</keyword>
<evidence type="ECO:0008006" key="5">
    <source>
        <dbReference type="Google" id="ProtNLM"/>
    </source>
</evidence>
<name>A0A9W6SMM0_9ACTN</name>
<accession>A0A9W6SMM0</accession>
<organism evidence="3 4">
    <name type="scientific">Actinorhabdospora filicis</name>
    <dbReference type="NCBI Taxonomy" id="1785913"/>
    <lineage>
        <taxon>Bacteria</taxon>
        <taxon>Bacillati</taxon>
        <taxon>Actinomycetota</taxon>
        <taxon>Actinomycetes</taxon>
        <taxon>Micromonosporales</taxon>
        <taxon>Micromonosporaceae</taxon>
        <taxon>Actinorhabdospora</taxon>
    </lineage>
</organism>
<protein>
    <recommendedName>
        <fullName evidence="5">SPW repeat-containing protein</fullName>
    </recommendedName>
</protein>
<evidence type="ECO:0000313" key="4">
    <source>
        <dbReference type="Proteomes" id="UP001165079"/>
    </source>
</evidence>
<feature type="transmembrane region" description="Helical" evidence="1">
    <location>
        <begin position="62"/>
        <end position="81"/>
    </location>
</feature>
<evidence type="ECO:0000313" key="3">
    <source>
        <dbReference type="EMBL" id="GLZ79008.1"/>
    </source>
</evidence>
<evidence type="ECO:0000256" key="1">
    <source>
        <dbReference type="SAM" id="Phobius"/>
    </source>
</evidence>
<keyword evidence="1" id="KW-0812">Transmembrane</keyword>
<dbReference type="Proteomes" id="UP001165079">
    <property type="component" value="Unassembled WGS sequence"/>
</dbReference>
<proteinExistence type="predicted"/>
<sequence>MRRVAIVLLTVLGALSISTPAWAVAHDRVANPYLHAVLDVLTFALIASPLLTAWYWGKERRLLMLGLMAIVQIPAAFFAFVPIKDPVLHVAGMLAVLTVTGSSILYVRATAKAKAAEKAVPERR</sequence>
<evidence type="ECO:0000256" key="2">
    <source>
        <dbReference type="SAM" id="SignalP"/>
    </source>
</evidence>
<dbReference type="EMBL" id="BSTX01000002">
    <property type="protein sequence ID" value="GLZ79008.1"/>
    <property type="molecule type" value="Genomic_DNA"/>
</dbReference>
<keyword evidence="1" id="KW-1133">Transmembrane helix</keyword>
<keyword evidence="1" id="KW-0472">Membrane</keyword>
<gene>
    <name evidence="3" type="ORF">Afil01_38150</name>
</gene>
<feature type="transmembrane region" description="Helical" evidence="1">
    <location>
        <begin position="87"/>
        <end position="107"/>
    </location>
</feature>